<dbReference type="PANTHER" id="PTHR43369:SF2">
    <property type="entry name" value="PHOSPHORIBOSYLGLYCINAMIDE FORMYLTRANSFERASE"/>
    <property type="match status" value="1"/>
</dbReference>
<dbReference type="Pfam" id="PF00551">
    <property type="entry name" value="Formyl_trans_N"/>
    <property type="match status" value="1"/>
</dbReference>
<dbReference type="EMBL" id="MRDB01000053">
    <property type="protein sequence ID" value="RKL30347.1"/>
    <property type="molecule type" value="Genomic_DNA"/>
</dbReference>
<dbReference type="Proteomes" id="UP000283569">
    <property type="component" value="Unassembled WGS sequence"/>
</dbReference>
<proteinExistence type="inferred from homology"/>
<evidence type="ECO:0000256" key="3">
    <source>
        <dbReference type="ARBA" id="ARBA00022076"/>
    </source>
</evidence>
<dbReference type="Gene3D" id="3.40.50.170">
    <property type="entry name" value="Formyl transferase, N-terminal domain"/>
    <property type="match status" value="1"/>
</dbReference>
<dbReference type="GO" id="GO:0004644">
    <property type="term" value="F:phosphoribosylglycinamide formyltransferase activity"/>
    <property type="evidence" value="ECO:0007669"/>
    <property type="project" value="UniProtKB-EC"/>
</dbReference>
<evidence type="ECO:0000313" key="11">
    <source>
        <dbReference type="EMBL" id="RKL30347.1"/>
    </source>
</evidence>
<dbReference type="PANTHER" id="PTHR43369">
    <property type="entry name" value="PHOSPHORIBOSYLGLYCINAMIDE FORMYLTRANSFERASE"/>
    <property type="match status" value="1"/>
</dbReference>
<evidence type="ECO:0000259" key="10">
    <source>
        <dbReference type="Pfam" id="PF00551"/>
    </source>
</evidence>
<evidence type="ECO:0000256" key="9">
    <source>
        <dbReference type="ARBA" id="ARBA00047664"/>
    </source>
</evidence>
<name>A0A420SM59_GIBIN</name>
<keyword evidence="5" id="KW-0658">Purine biosynthesis</keyword>
<reference evidence="11 12" key="1">
    <citation type="journal article" date="2018" name="Sci. Rep.">
        <title>Characterisation of pathogen-specific regions and novel effector candidates in Fusarium oxysporum f. sp. cepae.</title>
        <authorList>
            <person name="Armitage A.D."/>
            <person name="Taylor A."/>
            <person name="Sobczyk M.K."/>
            <person name="Baxter L."/>
            <person name="Greenfield B.P."/>
            <person name="Bates H.J."/>
            <person name="Wilson F."/>
            <person name="Jackson A.C."/>
            <person name="Ott S."/>
            <person name="Harrison R.J."/>
            <person name="Clarkson J.P."/>
        </authorList>
    </citation>
    <scope>NUCLEOTIDE SEQUENCE [LARGE SCALE GENOMIC DNA]</scope>
    <source>
        <strain evidence="11 12">Fp_A8</strain>
    </source>
</reference>
<dbReference type="InterPro" id="IPR036477">
    <property type="entry name" value="Formyl_transf_N_sf"/>
</dbReference>
<organism evidence="11 12">
    <name type="scientific">Gibberella intermedia</name>
    <name type="common">Bulb rot disease fungus</name>
    <name type="synonym">Fusarium proliferatum</name>
    <dbReference type="NCBI Taxonomy" id="948311"/>
    <lineage>
        <taxon>Eukaryota</taxon>
        <taxon>Fungi</taxon>
        <taxon>Dikarya</taxon>
        <taxon>Ascomycota</taxon>
        <taxon>Pezizomycotina</taxon>
        <taxon>Sordariomycetes</taxon>
        <taxon>Hypocreomycetidae</taxon>
        <taxon>Hypocreales</taxon>
        <taxon>Nectriaceae</taxon>
        <taxon>Fusarium</taxon>
        <taxon>Fusarium fujikuroi species complex</taxon>
    </lineage>
</organism>
<feature type="domain" description="Formyl transferase N-terminal" evidence="10">
    <location>
        <begin position="10"/>
        <end position="211"/>
    </location>
</feature>
<evidence type="ECO:0000256" key="5">
    <source>
        <dbReference type="ARBA" id="ARBA00022755"/>
    </source>
</evidence>
<dbReference type="AlphaFoldDB" id="A0A420SM59"/>
<accession>A0A420SM59</accession>
<evidence type="ECO:0000256" key="6">
    <source>
        <dbReference type="ARBA" id="ARBA00038440"/>
    </source>
</evidence>
<dbReference type="SUPFAM" id="SSF53328">
    <property type="entry name" value="Formyltransferase"/>
    <property type="match status" value="1"/>
</dbReference>
<dbReference type="InterPro" id="IPR004607">
    <property type="entry name" value="GART"/>
</dbReference>
<sequence length="225" mass="24933">MSNADQSPCRILVMASGFGSNFQALIDAISTGSLPNSRIISLIVNRRNAHATARAEKAGIPWQYFNLISHGFLGKGESDEQKVTEGRRKYDAALAEKILSADEKPELIVLAGWMHVFSTAFLDPIQRAGLNVINLHPALPGEFDGANAIERAYDEFKAGRLTRSGIMAHYVIAEVDRGTPILVKEIEWKGEDLEQYKEKVHSHEHELIVNATAKVAQETVKNRRT</sequence>
<evidence type="ECO:0000256" key="1">
    <source>
        <dbReference type="ARBA" id="ARBA00005054"/>
    </source>
</evidence>
<evidence type="ECO:0000256" key="7">
    <source>
        <dbReference type="ARBA" id="ARBA00041324"/>
    </source>
</evidence>
<comment type="catalytic activity">
    <reaction evidence="9">
        <text>N(1)-(5-phospho-beta-D-ribosyl)glycinamide + (6R)-10-formyltetrahydrofolate = N(2)-formyl-N(1)-(5-phospho-beta-D-ribosyl)glycinamide + (6S)-5,6,7,8-tetrahydrofolate + H(+)</text>
        <dbReference type="Rhea" id="RHEA:15053"/>
        <dbReference type="ChEBI" id="CHEBI:15378"/>
        <dbReference type="ChEBI" id="CHEBI:57453"/>
        <dbReference type="ChEBI" id="CHEBI:143788"/>
        <dbReference type="ChEBI" id="CHEBI:147286"/>
        <dbReference type="ChEBI" id="CHEBI:195366"/>
        <dbReference type="EC" id="2.1.2.2"/>
    </reaction>
</comment>
<dbReference type="NCBIfam" id="TIGR00639">
    <property type="entry name" value="PurN"/>
    <property type="match status" value="1"/>
</dbReference>
<evidence type="ECO:0000256" key="2">
    <source>
        <dbReference type="ARBA" id="ARBA00012254"/>
    </source>
</evidence>
<protein>
    <recommendedName>
        <fullName evidence="3">Phosphoribosylglycinamide formyltransferase</fullName>
        <ecNumber evidence="2">2.1.2.2</ecNumber>
    </recommendedName>
    <alternativeName>
        <fullName evidence="8">5'-phosphoribosylglycinamide transformylase</fullName>
    </alternativeName>
    <alternativeName>
        <fullName evidence="7">GAR transformylase</fullName>
    </alternativeName>
</protein>
<comment type="similarity">
    <text evidence="6">Belongs to the GART family.</text>
</comment>
<comment type="caution">
    <text evidence="11">The sequence shown here is derived from an EMBL/GenBank/DDBJ whole genome shotgun (WGS) entry which is preliminary data.</text>
</comment>
<dbReference type="GO" id="GO:0006189">
    <property type="term" value="P:'de novo' IMP biosynthetic process"/>
    <property type="evidence" value="ECO:0007669"/>
    <property type="project" value="InterPro"/>
</dbReference>
<dbReference type="InterPro" id="IPR002376">
    <property type="entry name" value="Formyl_transf_N"/>
</dbReference>
<dbReference type="EC" id="2.1.2.2" evidence="2"/>
<gene>
    <name evidence="11" type="ORF">BFJ72_g11650</name>
</gene>
<evidence type="ECO:0000256" key="4">
    <source>
        <dbReference type="ARBA" id="ARBA00022679"/>
    </source>
</evidence>
<evidence type="ECO:0000256" key="8">
    <source>
        <dbReference type="ARBA" id="ARBA00041682"/>
    </source>
</evidence>
<comment type="pathway">
    <text evidence="1">Purine metabolism; IMP biosynthesis via de novo pathway; N(2)-formyl-N(1)-(5-phospho-D-ribosyl)glycinamide from N(1)-(5-phospho-D-ribosyl)glycinamide (10-formyl THF route): step 1/1.</text>
</comment>
<dbReference type="FunFam" id="3.40.50.170:FF:000009">
    <property type="entry name" value="Phosphoribosylglycinamide formyltransferase (Eurofung)"/>
    <property type="match status" value="1"/>
</dbReference>
<keyword evidence="4" id="KW-0808">Transferase</keyword>
<evidence type="ECO:0000313" key="12">
    <source>
        <dbReference type="Proteomes" id="UP000283569"/>
    </source>
</evidence>
<dbReference type="GO" id="GO:0005737">
    <property type="term" value="C:cytoplasm"/>
    <property type="evidence" value="ECO:0007669"/>
    <property type="project" value="TreeGrafter"/>
</dbReference>